<dbReference type="InterPro" id="IPR027417">
    <property type="entry name" value="P-loop_NTPase"/>
</dbReference>
<dbReference type="Proteomes" id="UP000316706">
    <property type="component" value="Unassembled WGS sequence"/>
</dbReference>
<dbReference type="RefSeq" id="WP_185758560.1">
    <property type="nucleotide sequence ID" value="NZ_VFPO01000001.1"/>
</dbReference>
<dbReference type="GO" id="GO:0005525">
    <property type="term" value="F:GTP binding"/>
    <property type="evidence" value="ECO:0007669"/>
    <property type="project" value="InterPro"/>
</dbReference>
<reference evidence="2 3" key="1">
    <citation type="submission" date="2019-06" db="EMBL/GenBank/DDBJ databases">
        <title>Sequencing the genomes of 1000 actinobacteria strains.</title>
        <authorList>
            <person name="Klenk H.-P."/>
        </authorList>
    </citation>
    <scope>NUCLEOTIDE SEQUENCE [LARGE SCALE GENOMIC DNA]</scope>
    <source>
        <strain evidence="2 3">DSM 45043</strain>
    </source>
</reference>
<accession>A0A543I7P8</accession>
<organism evidence="2 3">
    <name type="scientific">Actinomadura hallensis</name>
    <dbReference type="NCBI Taxonomy" id="337895"/>
    <lineage>
        <taxon>Bacteria</taxon>
        <taxon>Bacillati</taxon>
        <taxon>Actinomycetota</taxon>
        <taxon>Actinomycetes</taxon>
        <taxon>Streptosporangiales</taxon>
        <taxon>Thermomonosporaceae</taxon>
        <taxon>Actinomadura</taxon>
    </lineage>
</organism>
<evidence type="ECO:0000313" key="2">
    <source>
        <dbReference type="EMBL" id="TQM66598.1"/>
    </source>
</evidence>
<evidence type="ECO:0000313" key="3">
    <source>
        <dbReference type="Proteomes" id="UP000316706"/>
    </source>
</evidence>
<dbReference type="SUPFAM" id="SSF52540">
    <property type="entry name" value="P-loop containing nucleoside triphosphate hydrolases"/>
    <property type="match status" value="1"/>
</dbReference>
<dbReference type="InterPro" id="IPR006073">
    <property type="entry name" value="GTP-bd"/>
</dbReference>
<gene>
    <name evidence="2" type="ORF">FHX41_0179</name>
</gene>
<dbReference type="Pfam" id="PF01926">
    <property type="entry name" value="MMR_HSR1"/>
    <property type="match status" value="1"/>
</dbReference>
<evidence type="ECO:0000259" key="1">
    <source>
        <dbReference type="Pfam" id="PF01926"/>
    </source>
</evidence>
<protein>
    <submittedName>
        <fullName evidence="2">GTPase SAR1 family protein</fullName>
    </submittedName>
</protein>
<sequence>MTAPEGAAAAALADVCLRLERRREFRDEPVLLDAAAQCSEPLRVAVVGDVSTGKSTLVNALLTAKVARTRRAEETAQVTWYRRPDAGERPDLGSGHRTVPLRGDFTALYTLVDTPGTNTASQWASSTAQLLAADSPTGGAATVLIYLTRDAIVWDHTRERIGRFLRLSGGRTSDKGNVVVVGTKGDAVRGASPEEVEAELAEGTGLPPERVVAVSQRLAESARCGLLTDRHLRTLRAIAADESFRALVSGGRGLAPMQALWEGGGRDPADLKELNDVLGPLNWVGATLPELVESSPTVVELATGLDRLSRVPQLEAVLADIRKDADLFTTRTVVRRLERFAAHCGLERAATVRRELAELRERPEFRWLDRRAAALVLEGTAMSYVPRPEREAAAKLLRGEIAATKRMRRFWQDVAQRPGRASKLRRVAEAVVEAAL</sequence>
<dbReference type="EMBL" id="VFPO01000001">
    <property type="protein sequence ID" value="TQM66598.1"/>
    <property type="molecule type" value="Genomic_DNA"/>
</dbReference>
<comment type="caution">
    <text evidence="2">The sequence shown here is derived from an EMBL/GenBank/DDBJ whole genome shotgun (WGS) entry which is preliminary data.</text>
</comment>
<name>A0A543I7P8_9ACTN</name>
<dbReference type="AlphaFoldDB" id="A0A543I7P8"/>
<feature type="domain" description="G" evidence="1">
    <location>
        <begin position="43"/>
        <end position="149"/>
    </location>
</feature>
<keyword evidence="3" id="KW-1185">Reference proteome</keyword>
<proteinExistence type="predicted"/>
<dbReference type="Gene3D" id="3.40.50.300">
    <property type="entry name" value="P-loop containing nucleotide triphosphate hydrolases"/>
    <property type="match status" value="1"/>
</dbReference>